<dbReference type="SUPFAM" id="SSF117892">
    <property type="entry name" value="Band 7/SPFH domain"/>
    <property type="match status" value="1"/>
</dbReference>
<evidence type="ECO:0000256" key="1">
    <source>
        <dbReference type="ARBA" id="ARBA00004167"/>
    </source>
</evidence>
<evidence type="ECO:0000313" key="4">
    <source>
        <dbReference type="EMBL" id="MBO1359892.1"/>
    </source>
</evidence>
<dbReference type="InterPro" id="IPR036013">
    <property type="entry name" value="Band_7/SPFH_dom_sf"/>
</dbReference>
<comment type="caution">
    <text evidence="4">The sequence shown here is derived from an EMBL/GenBank/DDBJ whole genome shotgun (WGS) entry which is preliminary data.</text>
</comment>
<dbReference type="RefSeq" id="WP_207881215.1">
    <property type="nucleotide sequence ID" value="NZ_JAFVMF010000008.1"/>
</dbReference>
<evidence type="ECO:0000259" key="3">
    <source>
        <dbReference type="Pfam" id="PF01145"/>
    </source>
</evidence>
<feature type="coiled-coil region" evidence="2">
    <location>
        <begin position="281"/>
        <end position="308"/>
    </location>
</feature>
<name>A0ABS3LVE5_9PROT</name>
<dbReference type="Pfam" id="PF01145">
    <property type="entry name" value="Band_7"/>
    <property type="match status" value="1"/>
</dbReference>
<gene>
    <name evidence="4" type="ORF">J2D73_08800</name>
</gene>
<keyword evidence="5" id="KW-1185">Reference proteome</keyword>
<evidence type="ECO:0000313" key="5">
    <source>
        <dbReference type="Proteomes" id="UP000664771"/>
    </source>
</evidence>
<dbReference type="Gene3D" id="3.30.479.30">
    <property type="entry name" value="Band 7 domain"/>
    <property type="match status" value="1"/>
</dbReference>
<evidence type="ECO:0000256" key="2">
    <source>
        <dbReference type="SAM" id="Coils"/>
    </source>
</evidence>
<proteinExistence type="predicted"/>
<comment type="subcellular location">
    <subcellularLocation>
        <location evidence="1">Membrane</location>
        <topology evidence="1">Single-pass membrane protein</topology>
    </subcellularLocation>
</comment>
<feature type="domain" description="Band 7" evidence="3">
    <location>
        <begin position="57"/>
        <end position="284"/>
    </location>
</feature>
<accession>A0ABS3LVE5</accession>
<dbReference type="InterPro" id="IPR001107">
    <property type="entry name" value="Band_7"/>
</dbReference>
<keyword evidence="2" id="KW-0175">Coiled coil</keyword>
<reference evidence="4 5" key="1">
    <citation type="submission" date="2021-03" db="EMBL/GenBank/DDBJ databases">
        <title>The complete genome sequence of Acetobacter sacchari TBRC 11175.</title>
        <authorList>
            <person name="Charoenyingcharoen P."/>
            <person name="Yukphan P."/>
        </authorList>
    </citation>
    <scope>NUCLEOTIDE SEQUENCE [LARGE SCALE GENOMIC DNA]</scope>
    <source>
        <strain evidence="4 5">TBRC 11175</strain>
    </source>
</reference>
<sequence>MSASARPLPVDQAHGDTSIAPVLISGPLEQTVRFTFLLLAAVTALLGLFWLTGNVRSVPTDSTAVVILYGKVVDVRRSGLVVALPRPFEEVTLLPSSDHQISLRVTRDNTAYASDETDLELQESDDWLHMEKNRDAANSSYLLTGDGNIVRLDATLFYKVVRPVAYMQAQRHAPPALRRTFYAAATHIAASHPIGDFLVMRSGGGETGADEATTRRRTALRQALMDEVNARLRALTGPNADLGIEVTRIDLVPILPPRAKEAFDQVLTAEQVSAQGVAAARTDAERVIQNANRERDRLQTDASAAAEEMVRQASASTATISADETAAADALQPVRDAAALKAWRDRVAVFMSRVGEITSVAPGTGQTILSISPTAPQAQGNAQ</sequence>
<organism evidence="4 5">
    <name type="scientific">Acetobacter sacchari</name>
    <dbReference type="NCBI Taxonomy" id="2661687"/>
    <lineage>
        <taxon>Bacteria</taxon>
        <taxon>Pseudomonadati</taxon>
        <taxon>Pseudomonadota</taxon>
        <taxon>Alphaproteobacteria</taxon>
        <taxon>Acetobacterales</taxon>
        <taxon>Acetobacteraceae</taxon>
        <taxon>Acetobacter</taxon>
    </lineage>
</organism>
<dbReference type="EMBL" id="JAFVMF010000008">
    <property type="protein sequence ID" value="MBO1359892.1"/>
    <property type="molecule type" value="Genomic_DNA"/>
</dbReference>
<protein>
    <recommendedName>
        <fullName evidence="3">Band 7 domain-containing protein</fullName>
    </recommendedName>
</protein>
<dbReference type="Proteomes" id="UP000664771">
    <property type="component" value="Unassembled WGS sequence"/>
</dbReference>